<dbReference type="WBParaSite" id="nRc.2.0.1.t17769-RA">
    <property type="protein sequence ID" value="nRc.2.0.1.t17769-RA"/>
    <property type="gene ID" value="nRc.2.0.1.g17769"/>
</dbReference>
<name>A0A915IU97_ROMCU</name>
<evidence type="ECO:0000313" key="2">
    <source>
        <dbReference type="WBParaSite" id="nRc.2.0.1.t17769-RA"/>
    </source>
</evidence>
<organism evidence="1 2">
    <name type="scientific">Romanomermis culicivorax</name>
    <name type="common">Nematode worm</name>
    <dbReference type="NCBI Taxonomy" id="13658"/>
    <lineage>
        <taxon>Eukaryota</taxon>
        <taxon>Metazoa</taxon>
        <taxon>Ecdysozoa</taxon>
        <taxon>Nematoda</taxon>
        <taxon>Enoplea</taxon>
        <taxon>Dorylaimia</taxon>
        <taxon>Mermithida</taxon>
        <taxon>Mermithoidea</taxon>
        <taxon>Mermithidae</taxon>
        <taxon>Romanomermis</taxon>
    </lineage>
</organism>
<proteinExistence type="predicted"/>
<reference evidence="2" key="1">
    <citation type="submission" date="2022-11" db="UniProtKB">
        <authorList>
            <consortium name="WormBaseParasite"/>
        </authorList>
    </citation>
    <scope>IDENTIFICATION</scope>
</reference>
<keyword evidence="1" id="KW-1185">Reference proteome</keyword>
<sequence length="100" mass="11617">MYQRHMCGEIRHRISIFKQKPAKNIVKTDAKRLMKKNVSKNGSLLAAYLQKKIYDVQMRWPPSFIVFMQINESLSCVYQCSTINKFTLYQTPTCPAGLVV</sequence>
<protein>
    <submittedName>
        <fullName evidence="2">Uncharacterized protein</fullName>
    </submittedName>
</protein>
<accession>A0A915IU97</accession>
<dbReference type="AlphaFoldDB" id="A0A915IU97"/>
<dbReference type="Proteomes" id="UP000887565">
    <property type="component" value="Unplaced"/>
</dbReference>
<evidence type="ECO:0000313" key="1">
    <source>
        <dbReference type="Proteomes" id="UP000887565"/>
    </source>
</evidence>